<keyword evidence="2" id="KW-1185">Reference proteome</keyword>
<gene>
    <name evidence="1" type="ORF">PG996_008503</name>
</gene>
<name>A0ABR1UY40_9PEZI</name>
<dbReference type="EMBL" id="JAQQWM010000005">
    <property type="protein sequence ID" value="KAK8063851.1"/>
    <property type="molecule type" value="Genomic_DNA"/>
</dbReference>
<sequence length="169" mass="17717">MASNKTKFGRMTEGILLQDFARDLNLPSGARDRLQLHLRNDELIVPVLVLANNDQRGLKGSCQLVGTRRLVRDAPPSSSLPGVATAALVVIIPVDDCALLCSMARFAPIPQIGFGRTAMGYNTLVTSTVTVAASGPVAAVDPLFLAQVGVAVAAVEVHIGLLAHVRGVV</sequence>
<comment type="caution">
    <text evidence="1">The sequence shown here is derived from an EMBL/GenBank/DDBJ whole genome shotgun (WGS) entry which is preliminary data.</text>
</comment>
<accession>A0ABR1UY40</accession>
<dbReference type="Proteomes" id="UP001446871">
    <property type="component" value="Unassembled WGS sequence"/>
</dbReference>
<proteinExistence type="predicted"/>
<protein>
    <submittedName>
        <fullName evidence="1">Uncharacterized protein</fullName>
    </submittedName>
</protein>
<evidence type="ECO:0000313" key="1">
    <source>
        <dbReference type="EMBL" id="KAK8063851.1"/>
    </source>
</evidence>
<evidence type="ECO:0000313" key="2">
    <source>
        <dbReference type="Proteomes" id="UP001446871"/>
    </source>
</evidence>
<reference evidence="1 2" key="1">
    <citation type="submission" date="2023-01" db="EMBL/GenBank/DDBJ databases">
        <title>Analysis of 21 Apiospora genomes using comparative genomics revels a genus with tremendous synthesis potential of carbohydrate active enzymes and secondary metabolites.</title>
        <authorList>
            <person name="Sorensen T."/>
        </authorList>
    </citation>
    <scope>NUCLEOTIDE SEQUENCE [LARGE SCALE GENOMIC DNA]</scope>
    <source>
        <strain evidence="1 2">CBS 83171</strain>
    </source>
</reference>
<organism evidence="1 2">
    <name type="scientific">Apiospora saccharicola</name>
    <dbReference type="NCBI Taxonomy" id="335842"/>
    <lineage>
        <taxon>Eukaryota</taxon>
        <taxon>Fungi</taxon>
        <taxon>Dikarya</taxon>
        <taxon>Ascomycota</taxon>
        <taxon>Pezizomycotina</taxon>
        <taxon>Sordariomycetes</taxon>
        <taxon>Xylariomycetidae</taxon>
        <taxon>Amphisphaeriales</taxon>
        <taxon>Apiosporaceae</taxon>
        <taxon>Apiospora</taxon>
    </lineage>
</organism>